<dbReference type="Pfam" id="PF13561">
    <property type="entry name" value="adh_short_C2"/>
    <property type="match status" value="1"/>
</dbReference>
<dbReference type="PRINTS" id="PR00081">
    <property type="entry name" value="GDHRDH"/>
</dbReference>
<evidence type="ECO:0000313" key="4">
    <source>
        <dbReference type="EMBL" id="KJR90070.1"/>
    </source>
</evidence>
<name>A0A0F2MML2_SPOSC</name>
<comment type="caution">
    <text evidence="4">The sequence shown here is derived from an EMBL/GenBank/DDBJ whole genome shotgun (WGS) entry which is preliminary data.</text>
</comment>
<dbReference type="PRINTS" id="PR00080">
    <property type="entry name" value="SDRFAMILY"/>
</dbReference>
<dbReference type="NCBIfam" id="NF005559">
    <property type="entry name" value="PRK07231.1"/>
    <property type="match status" value="1"/>
</dbReference>
<evidence type="ECO:0000313" key="5">
    <source>
        <dbReference type="Proteomes" id="UP000033710"/>
    </source>
</evidence>
<dbReference type="PANTHER" id="PTHR43639:SF1">
    <property type="entry name" value="SHORT-CHAIN DEHYDROGENASE_REDUCTASE FAMILY PROTEIN"/>
    <property type="match status" value="1"/>
</dbReference>
<dbReference type="GO" id="GO:0016491">
    <property type="term" value="F:oxidoreductase activity"/>
    <property type="evidence" value="ECO:0007669"/>
    <property type="project" value="UniProtKB-KW"/>
</dbReference>
<sequence>MPLLPHASASRVVIVTGGSRGFGAAIVNRFTREGCKAIVLDLEAGDEHDNVHYQKADVTIRASWEEALVFAETTYGRLDVVVNNAGIAYDNALIHTKTMQEYDKTFDVNVRPVFLSAQVIAPFMLQQGHGVFVNITSTGFTRPRVGFAIYNASKAAVAIATKTMALEYAPTIRFNGIAPSVGNTAMLQASLGQNETERTKKLEKLMALLPMQRLCGPDDVANAAWFLASEESSFITGTILDVDGGRGV</sequence>
<dbReference type="GeneID" id="27668530"/>
<dbReference type="AlphaFoldDB" id="A0A0F2MML2"/>
<proteinExistence type="inferred from homology"/>
<dbReference type="SUPFAM" id="SSF51735">
    <property type="entry name" value="NAD(P)-binding Rossmann-fold domains"/>
    <property type="match status" value="1"/>
</dbReference>
<gene>
    <name evidence="4" type="ORF">SPSK_06551</name>
</gene>
<dbReference type="Gene3D" id="3.40.50.720">
    <property type="entry name" value="NAD(P)-binding Rossmann-like Domain"/>
    <property type="match status" value="1"/>
</dbReference>
<accession>A0A0F2MML2</accession>
<dbReference type="PANTHER" id="PTHR43639">
    <property type="entry name" value="OXIDOREDUCTASE, SHORT-CHAIN DEHYDROGENASE/REDUCTASE FAMILY (AFU_ORTHOLOGUE AFUA_5G02870)"/>
    <property type="match status" value="1"/>
</dbReference>
<keyword evidence="2" id="KW-0521">NADP</keyword>
<reference evidence="4 5" key="1">
    <citation type="journal article" date="2014" name="BMC Genomics">
        <title>Comparative genomics of the major fungal agents of human and animal Sporotrichosis: Sporothrix schenckii and Sporothrix brasiliensis.</title>
        <authorList>
            <person name="Teixeira M.M."/>
            <person name="de Almeida L.G."/>
            <person name="Kubitschek-Barreira P."/>
            <person name="Alves F.L."/>
            <person name="Kioshima E.S."/>
            <person name="Abadio A.K."/>
            <person name="Fernandes L."/>
            <person name="Derengowski L.S."/>
            <person name="Ferreira K.S."/>
            <person name="Souza R.C."/>
            <person name="Ruiz J.C."/>
            <person name="de Andrade N.C."/>
            <person name="Paes H.C."/>
            <person name="Nicola A.M."/>
            <person name="Albuquerque P."/>
            <person name="Gerber A.L."/>
            <person name="Martins V.P."/>
            <person name="Peconick L.D."/>
            <person name="Neto A.V."/>
            <person name="Chaucanez C.B."/>
            <person name="Silva P.A."/>
            <person name="Cunha O.L."/>
            <person name="de Oliveira F.F."/>
            <person name="dos Santos T.C."/>
            <person name="Barros A.L."/>
            <person name="Soares M.A."/>
            <person name="de Oliveira L.M."/>
            <person name="Marini M.M."/>
            <person name="Villalobos-Duno H."/>
            <person name="Cunha M.M."/>
            <person name="de Hoog S."/>
            <person name="da Silveira J.F."/>
            <person name="Henrissat B."/>
            <person name="Nino-Vega G.A."/>
            <person name="Cisalpino P.S."/>
            <person name="Mora-Montes H.M."/>
            <person name="Almeida S.R."/>
            <person name="Stajich J.E."/>
            <person name="Lopes-Bezerra L.M."/>
            <person name="Vasconcelos A.T."/>
            <person name="Felipe M.S."/>
        </authorList>
    </citation>
    <scope>NUCLEOTIDE SEQUENCE [LARGE SCALE GENOMIC DNA]</scope>
    <source>
        <strain evidence="4 5">1099-18</strain>
    </source>
</reference>
<dbReference type="EMBL" id="AXCR01000001">
    <property type="protein sequence ID" value="KJR90070.1"/>
    <property type="molecule type" value="Genomic_DNA"/>
</dbReference>
<evidence type="ECO:0000256" key="2">
    <source>
        <dbReference type="ARBA" id="ARBA00022857"/>
    </source>
</evidence>
<dbReference type="RefSeq" id="XP_016592746.1">
    <property type="nucleotide sequence ID" value="XM_016733253.1"/>
</dbReference>
<dbReference type="Proteomes" id="UP000033710">
    <property type="component" value="Unassembled WGS sequence"/>
</dbReference>
<evidence type="ECO:0000256" key="3">
    <source>
        <dbReference type="ARBA" id="ARBA00023002"/>
    </source>
</evidence>
<dbReference type="OrthoDB" id="47007at2759"/>
<dbReference type="FunFam" id="3.40.50.720:FF:000084">
    <property type="entry name" value="Short-chain dehydrogenase reductase"/>
    <property type="match status" value="1"/>
</dbReference>
<dbReference type="KEGG" id="ssck:SPSK_06551"/>
<organism evidence="4 5">
    <name type="scientific">Sporothrix schenckii 1099-18</name>
    <dbReference type="NCBI Taxonomy" id="1397361"/>
    <lineage>
        <taxon>Eukaryota</taxon>
        <taxon>Fungi</taxon>
        <taxon>Dikarya</taxon>
        <taxon>Ascomycota</taxon>
        <taxon>Pezizomycotina</taxon>
        <taxon>Sordariomycetes</taxon>
        <taxon>Sordariomycetidae</taxon>
        <taxon>Ophiostomatales</taxon>
        <taxon>Ophiostomataceae</taxon>
        <taxon>Sporothrix</taxon>
    </lineage>
</organism>
<evidence type="ECO:0000256" key="1">
    <source>
        <dbReference type="ARBA" id="ARBA00006484"/>
    </source>
</evidence>
<keyword evidence="3" id="KW-0560">Oxidoreductase</keyword>
<dbReference type="InterPro" id="IPR036291">
    <property type="entry name" value="NAD(P)-bd_dom_sf"/>
</dbReference>
<reference evidence="4 5" key="2">
    <citation type="journal article" date="2015" name="Eukaryot. Cell">
        <title>Asexual propagation of a virulent clone complex in a human and feline outbreak of sporotrichosis.</title>
        <authorList>
            <person name="Teixeira Mde M."/>
            <person name="Rodrigues A.M."/>
            <person name="Tsui C.K."/>
            <person name="de Almeida L.G."/>
            <person name="Van Diepeningen A.D."/>
            <person name="van den Ende B.G."/>
            <person name="Fernandes G.F."/>
            <person name="Kano R."/>
            <person name="Hamelin R.C."/>
            <person name="Lopes-Bezerra L.M."/>
            <person name="Vasconcelos A.T."/>
            <person name="de Hoog S."/>
            <person name="de Camargo Z.P."/>
            <person name="Felipe M.S."/>
        </authorList>
    </citation>
    <scope>NUCLEOTIDE SEQUENCE [LARGE SCALE GENOMIC DNA]</scope>
    <source>
        <strain evidence="4 5">1099-18</strain>
    </source>
</reference>
<dbReference type="VEuPathDB" id="FungiDB:SPSK_06551"/>
<dbReference type="InterPro" id="IPR002347">
    <property type="entry name" value="SDR_fam"/>
</dbReference>
<protein>
    <submittedName>
        <fullName evidence="4">Oxidoreductase, short-chain dehydrogenase/reductase family</fullName>
    </submittedName>
</protein>
<comment type="similarity">
    <text evidence="1">Belongs to the short-chain dehydrogenases/reductases (SDR) family.</text>
</comment>